<organism evidence="8 9">
    <name type="scientific">Panagrellus redivivus</name>
    <name type="common">Microworm</name>
    <dbReference type="NCBI Taxonomy" id="6233"/>
    <lineage>
        <taxon>Eukaryota</taxon>
        <taxon>Metazoa</taxon>
        <taxon>Ecdysozoa</taxon>
        <taxon>Nematoda</taxon>
        <taxon>Chromadorea</taxon>
        <taxon>Rhabditida</taxon>
        <taxon>Tylenchina</taxon>
        <taxon>Panagrolaimomorpha</taxon>
        <taxon>Panagrolaimoidea</taxon>
        <taxon>Panagrolaimidae</taxon>
        <taxon>Panagrellus</taxon>
    </lineage>
</organism>
<dbReference type="Proteomes" id="UP000492821">
    <property type="component" value="Unassembled WGS sequence"/>
</dbReference>
<feature type="compositionally biased region" description="Low complexity" evidence="5">
    <location>
        <begin position="258"/>
        <end position="270"/>
    </location>
</feature>
<dbReference type="InterPro" id="IPR050652">
    <property type="entry name" value="AN1_A20_ZnFinger"/>
</dbReference>
<feature type="region of interest" description="Disordered" evidence="5">
    <location>
        <begin position="1"/>
        <end position="20"/>
    </location>
</feature>
<accession>A0A7E4UZU4</accession>
<keyword evidence="3" id="KW-0862">Zinc</keyword>
<dbReference type="SMART" id="SM00213">
    <property type="entry name" value="UBQ"/>
    <property type="match status" value="1"/>
</dbReference>
<evidence type="ECO:0000313" key="9">
    <source>
        <dbReference type="WBParaSite" id="Pan_g14822.t1"/>
    </source>
</evidence>
<sequence length="400" mass="43818">MSSPNQSRSRPSPGRSPSQNDVRVICVVARSVMEQGDLATVQVRTDSTVRELKMALMNQLGSKAERQSVLYAGKELKDDDKVLAEYGMVADSVIMLAPRMASGIVDRHADSDVIMIVPDFIPATVQSVNELRETIRSMHTLPTNKTAPTPQTDRKTQMWTPEKQMEHELTRNRMKALLNRRKKSRPIVSPKAESSPHLPDAAGGSGSSLADILAAGMPSSGGIDSPKDAPFDSGSICGSIGRSPLGSEPGTPPELKAAKAQAQAAASSSSTTTVEPGDPNAVPVTEKELKLYFNVPETHRQSEMLRRDLYDPPADRIELEKVKKNLQELQKSACGVCRRRLPLSQQSLKCRCGKVFCTRHRNAEIHKCNVDYKLAGRKKLEKEIPKIELGGARKAKNQEH</sequence>
<evidence type="ECO:0000313" key="8">
    <source>
        <dbReference type="Proteomes" id="UP000492821"/>
    </source>
</evidence>
<evidence type="ECO:0000256" key="4">
    <source>
        <dbReference type="PROSITE-ProRule" id="PRU00449"/>
    </source>
</evidence>
<feature type="domain" description="AN1-type" evidence="7">
    <location>
        <begin position="328"/>
        <end position="376"/>
    </location>
</feature>
<dbReference type="SMART" id="SM00154">
    <property type="entry name" value="ZnF_AN1"/>
    <property type="match status" value="1"/>
</dbReference>
<evidence type="ECO:0000259" key="6">
    <source>
        <dbReference type="PROSITE" id="PS50053"/>
    </source>
</evidence>
<dbReference type="InterPro" id="IPR035896">
    <property type="entry name" value="AN1-like_Znf"/>
</dbReference>
<feature type="compositionally biased region" description="Basic residues" evidence="5">
    <location>
        <begin position="172"/>
        <end position="185"/>
    </location>
</feature>
<dbReference type="SUPFAM" id="SSF54236">
    <property type="entry name" value="Ubiquitin-like"/>
    <property type="match status" value="1"/>
</dbReference>
<feature type="compositionally biased region" description="Polar residues" evidence="5">
    <location>
        <begin position="141"/>
        <end position="151"/>
    </location>
</feature>
<evidence type="ECO:0000259" key="7">
    <source>
        <dbReference type="PROSITE" id="PS51039"/>
    </source>
</evidence>
<dbReference type="PROSITE" id="PS50053">
    <property type="entry name" value="UBIQUITIN_2"/>
    <property type="match status" value="1"/>
</dbReference>
<dbReference type="SUPFAM" id="SSF118310">
    <property type="entry name" value="AN1-like Zinc finger"/>
    <property type="match status" value="1"/>
</dbReference>
<keyword evidence="1" id="KW-0479">Metal-binding</keyword>
<dbReference type="PROSITE" id="PS51039">
    <property type="entry name" value="ZF_AN1"/>
    <property type="match status" value="1"/>
</dbReference>
<dbReference type="InterPro" id="IPR029071">
    <property type="entry name" value="Ubiquitin-like_domsf"/>
</dbReference>
<evidence type="ECO:0000256" key="1">
    <source>
        <dbReference type="ARBA" id="ARBA00022723"/>
    </source>
</evidence>
<dbReference type="Pfam" id="PF00240">
    <property type="entry name" value="ubiquitin"/>
    <property type="match status" value="1"/>
</dbReference>
<dbReference type="GO" id="GO:0008270">
    <property type="term" value="F:zinc ion binding"/>
    <property type="evidence" value="ECO:0007669"/>
    <property type="project" value="UniProtKB-KW"/>
</dbReference>
<dbReference type="WBParaSite" id="Pan_g14822.t1">
    <property type="protein sequence ID" value="Pan_g14822.t1"/>
    <property type="gene ID" value="Pan_g14822"/>
</dbReference>
<evidence type="ECO:0000256" key="3">
    <source>
        <dbReference type="ARBA" id="ARBA00022833"/>
    </source>
</evidence>
<dbReference type="PANTHER" id="PTHR10634:SF67">
    <property type="entry name" value="AN1-TYPE ZINC FINGER PROTEIN 3"/>
    <property type="match status" value="1"/>
</dbReference>
<feature type="domain" description="Ubiquitin-like" evidence="6">
    <location>
        <begin position="25"/>
        <end position="103"/>
    </location>
</feature>
<keyword evidence="8" id="KW-1185">Reference proteome</keyword>
<dbReference type="Gene3D" id="3.10.20.90">
    <property type="entry name" value="Phosphatidylinositol 3-kinase Catalytic Subunit, Chain A, domain 1"/>
    <property type="match status" value="1"/>
</dbReference>
<evidence type="ECO:0000256" key="5">
    <source>
        <dbReference type="SAM" id="MobiDB-lite"/>
    </source>
</evidence>
<dbReference type="InterPro" id="IPR000626">
    <property type="entry name" value="Ubiquitin-like_dom"/>
</dbReference>
<proteinExistence type="predicted"/>
<dbReference type="AlphaFoldDB" id="A0A7E4UZU4"/>
<name>A0A7E4UZU4_PANRE</name>
<keyword evidence="2 4" id="KW-0863">Zinc-finger</keyword>
<evidence type="ECO:0000256" key="2">
    <source>
        <dbReference type="ARBA" id="ARBA00022771"/>
    </source>
</evidence>
<reference evidence="8" key="1">
    <citation type="journal article" date="2013" name="Genetics">
        <title>The draft genome and transcriptome of Panagrellus redivivus are shaped by the harsh demands of a free-living lifestyle.</title>
        <authorList>
            <person name="Srinivasan J."/>
            <person name="Dillman A.R."/>
            <person name="Macchietto M.G."/>
            <person name="Heikkinen L."/>
            <person name="Lakso M."/>
            <person name="Fracchia K.M."/>
            <person name="Antoshechkin I."/>
            <person name="Mortazavi A."/>
            <person name="Wong G."/>
            <person name="Sternberg P.W."/>
        </authorList>
    </citation>
    <scope>NUCLEOTIDE SEQUENCE [LARGE SCALE GENOMIC DNA]</scope>
    <source>
        <strain evidence="8">MT8872</strain>
    </source>
</reference>
<protein>
    <submittedName>
        <fullName evidence="9">AN1-type domain-containing protein</fullName>
    </submittedName>
</protein>
<feature type="region of interest" description="Disordered" evidence="5">
    <location>
        <begin position="141"/>
        <end position="281"/>
    </location>
</feature>
<dbReference type="InterPro" id="IPR000058">
    <property type="entry name" value="Znf_AN1"/>
</dbReference>
<dbReference type="PANTHER" id="PTHR10634">
    <property type="entry name" value="AN1-TYPE ZINC FINGER PROTEIN"/>
    <property type="match status" value="1"/>
</dbReference>
<dbReference type="CDD" id="cd17039">
    <property type="entry name" value="Ubl_ubiquitin_like"/>
    <property type="match status" value="1"/>
</dbReference>
<reference evidence="9" key="2">
    <citation type="submission" date="2020-10" db="UniProtKB">
        <authorList>
            <consortium name="WormBaseParasite"/>
        </authorList>
    </citation>
    <scope>IDENTIFICATION</scope>
</reference>
<dbReference type="Gene3D" id="4.10.1110.10">
    <property type="entry name" value="AN1-like Zinc finger"/>
    <property type="match status" value="1"/>
</dbReference>